<dbReference type="CDD" id="cd03194">
    <property type="entry name" value="GST_C_3"/>
    <property type="match status" value="1"/>
</dbReference>
<dbReference type="RefSeq" id="WP_130590225.1">
    <property type="nucleotide sequence ID" value="NZ_CP034752.1"/>
</dbReference>
<dbReference type="InterPro" id="IPR036249">
    <property type="entry name" value="Thioredoxin-like_sf"/>
</dbReference>
<dbReference type="PROSITE" id="PS50404">
    <property type="entry name" value="GST_NTER"/>
    <property type="match status" value="1"/>
</dbReference>
<dbReference type="EMBL" id="CP034752">
    <property type="protein sequence ID" value="QBH95228.1"/>
    <property type="molecule type" value="Genomic_DNA"/>
</dbReference>
<dbReference type="SFLD" id="SFLDG00358">
    <property type="entry name" value="Main_(cytGST)"/>
    <property type="match status" value="1"/>
</dbReference>
<dbReference type="SUPFAM" id="SSF52833">
    <property type="entry name" value="Thioredoxin-like"/>
    <property type="match status" value="1"/>
</dbReference>
<dbReference type="InterPro" id="IPR040079">
    <property type="entry name" value="Glutathione_S-Trfase"/>
</dbReference>
<dbReference type="Proteomes" id="UP000293154">
    <property type="component" value="Chromosome"/>
</dbReference>
<dbReference type="Pfam" id="PF13409">
    <property type="entry name" value="GST_N_2"/>
    <property type="match status" value="1"/>
</dbReference>
<dbReference type="OrthoDB" id="9799538at2"/>
<dbReference type="GO" id="GO:0006559">
    <property type="term" value="P:L-phenylalanine catabolic process"/>
    <property type="evidence" value="ECO:0007669"/>
    <property type="project" value="TreeGrafter"/>
</dbReference>
<dbReference type="InterPro" id="IPR036282">
    <property type="entry name" value="Glutathione-S-Trfase_C_sf"/>
</dbReference>
<evidence type="ECO:0000313" key="3">
    <source>
        <dbReference type="Proteomes" id="UP000293154"/>
    </source>
</evidence>
<organism evidence="2 3">
    <name type="scientific">Limnobaculum zhutongyuii</name>
    <dbReference type="NCBI Taxonomy" id="2498113"/>
    <lineage>
        <taxon>Bacteria</taxon>
        <taxon>Pseudomonadati</taxon>
        <taxon>Pseudomonadota</taxon>
        <taxon>Gammaproteobacteria</taxon>
        <taxon>Enterobacterales</taxon>
        <taxon>Budviciaceae</taxon>
        <taxon>Limnobaculum</taxon>
    </lineage>
</organism>
<reference evidence="2 3" key="1">
    <citation type="submission" date="2019-03" db="EMBL/GenBank/DDBJ databases">
        <title>Pragia sp. nov. isolated from the gut tract of Carduelis flavirostris.</title>
        <authorList>
            <person name="Ge Y."/>
        </authorList>
    </citation>
    <scope>NUCLEOTIDE SEQUENCE [LARGE SCALE GENOMIC DNA]</scope>
    <source>
        <strain evidence="2 3">CF-458</strain>
    </source>
</reference>
<gene>
    <name evidence="2" type="ORF">EKN56_01685</name>
</gene>
<dbReference type="KEGG" id="prag:EKN56_01685"/>
<evidence type="ECO:0000259" key="1">
    <source>
        <dbReference type="PROSITE" id="PS50404"/>
    </source>
</evidence>
<sequence>MYQLYIANKNYSSWSLRPWILLSQLGIPFEERIVPFDTGSNWEKFRRFSPSGKVPCLVDDQTIVWDSLAIAEYLAESYPEAWPDSREARAWARCASAEMHSGFGVLRNSCPMSVGIRIRPHQLSEQLITELARLSELWEQGLNQFGGPFLAGKKFTAVDAFFAPVAFRIQSYDLPVSPTAKAYAERLLNLQSMMEWEEEVLKEVWR</sequence>
<name>A0A411WG40_9GAMM</name>
<dbReference type="GO" id="GO:0006749">
    <property type="term" value="P:glutathione metabolic process"/>
    <property type="evidence" value="ECO:0007669"/>
    <property type="project" value="TreeGrafter"/>
</dbReference>
<dbReference type="Gene3D" id="3.40.30.10">
    <property type="entry name" value="Glutaredoxin"/>
    <property type="match status" value="1"/>
</dbReference>
<keyword evidence="2" id="KW-0808">Transferase</keyword>
<proteinExistence type="predicted"/>
<dbReference type="Pfam" id="PF13410">
    <property type="entry name" value="GST_C_2"/>
    <property type="match status" value="1"/>
</dbReference>
<accession>A0A411WG40</accession>
<dbReference type="PANTHER" id="PTHR42673">
    <property type="entry name" value="MALEYLACETOACETATE ISOMERASE"/>
    <property type="match status" value="1"/>
</dbReference>
<keyword evidence="3" id="KW-1185">Reference proteome</keyword>
<dbReference type="InterPro" id="IPR004045">
    <property type="entry name" value="Glutathione_S-Trfase_N"/>
</dbReference>
<dbReference type="Gene3D" id="1.20.1050.10">
    <property type="match status" value="1"/>
</dbReference>
<dbReference type="PANTHER" id="PTHR42673:SF4">
    <property type="entry name" value="MALEYLACETOACETATE ISOMERASE"/>
    <property type="match status" value="1"/>
</dbReference>
<feature type="domain" description="GST N-terminal" evidence="1">
    <location>
        <begin position="2"/>
        <end position="82"/>
    </location>
</feature>
<evidence type="ECO:0000313" key="2">
    <source>
        <dbReference type="EMBL" id="QBH95228.1"/>
    </source>
</evidence>
<dbReference type="GO" id="GO:0004364">
    <property type="term" value="F:glutathione transferase activity"/>
    <property type="evidence" value="ECO:0007669"/>
    <property type="project" value="TreeGrafter"/>
</dbReference>
<protein>
    <submittedName>
        <fullName evidence="2">Glutathione S-transferase family protein</fullName>
    </submittedName>
</protein>
<dbReference type="SUPFAM" id="SSF47616">
    <property type="entry name" value="GST C-terminal domain-like"/>
    <property type="match status" value="1"/>
</dbReference>
<dbReference type="GO" id="GO:0016034">
    <property type="term" value="F:maleylacetoacetate isomerase activity"/>
    <property type="evidence" value="ECO:0007669"/>
    <property type="project" value="TreeGrafter"/>
</dbReference>
<dbReference type="AlphaFoldDB" id="A0A411WG40"/>
<dbReference type="SFLD" id="SFLDS00019">
    <property type="entry name" value="Glutathione_Transferase_(cytos"/>
    <property type="match status" value="1"/>
</dbReference>
<dbReference type="CDD" id="cd03043">
    <property type="entry name" value="GST_N_1"/>
    <property type="match status" value="1"/>
</dbReference>